<keyword evidence="6" id="KW-0175">Coiled coil</keyword>
<evidence type="ECO:0000313" key="15">
    <source>
        <dbReference type="Proteomes" id="UP000242525"/>
    </source>
</evidence>
<dbReference type="Proteomes" id="UP000242525">
    <property type="component" value="Unassembled WGS sequence"/>
</dbReference>
<keyword evidence="8" id="KW-0206">Cytoskeleton</keyword>
<dbReference type="InterPro" id="IPR019821">
    <property type="entry name" value="Kinesin_motor_CS"/>
</dbReference>
<keyword evidence="2" id="KW-0963">Cytoplasm</keyword>
<feature type="compositionally biased region" description="Polar residues" evidence="12">
    <location>
        <begin position="642"/>
        <end position="663"/>
    </location>
</feature>
<dbReference type="PRINTS" id="PR00380">
    <property type="entry name" value="KINESINHEAVY"/>
</dbReference>
<dbReference type="GO" id="GO:0007010">
    <property type="term" value="P:cytoskeleton organization"/>
    <property type="evidence" value="ECO:0007669"/>
    <property type="project" value="UniProtKB-ARBA"/>
</dbReference>
<organism evidence="14 15">
    <name type="scientific">Geotrichum candidum</name>
    <name type="common">Oospora lactis</name>
    <name type="synonym">Dipodascus geotrichum</name>
    <dbReference type="NCBI Taxonomy" id="1173061"/>
    <lineage>
        <taxon>Eukaryota</taxon>
        <taxon>Fungi</taxon>
        <taxon>Dikarya</taxon>
        <taxon>Ascomycota</taxon>
        <taxon>Saccharomycotina</taxon>
        <taxon>Dipodascomycetes</taxon>
        <taxon>Dipodascales</taxon>
        <taxon>Dipodascaceae</taxon>
        <taxon>Geotrichum</taxon>
    </lineage>
</organism>
<dbReference type="CDD" id="cd01369">
    <property type="entry name" value="KISc_KHC_KIF5"/>
    <property type="match status" value="1"/>
</dbReference>
<feature type="binding site" evidence="10">
    <location>
        <begin position="99"/>
        <end position="106"/>
    </location>
    <ligand>
        <name>ATP</name>
        <dbReference type="ChEBI" id="CHEBI:30616"/>
    </ligand>
</feature>
<feature type="region of interest" description="Disordered" evidence="12">
    <location>
        <begin position="431"/>
        <end position="527"/>
    </location>
</feature>
<keyword evidence="5 10" id="KW-0067">ATP-binding</keyword>
<dbReference type="EMBL" id="CCBN010000005">
    <property type="protein sequence ID" value="CDO53639.1"/>
    <property type="molecule type" value="Genomic_DNA"/>
</dbReference>
<evidence type="ECO:0000256" key="3">
    <source>
        <dbReference type="ARBA" id="ARBA00022701"/>
    </source>
</evidence>
<dbReference type="GO" id="GO:0005524">
    <property type="term" value="F:ATP binding"/>
    <property type="evidence" value="ECO:0007669"/>
    <property type="project" value="UniProtKB-UniRule"/>
</dbReference>
<dbReference type="Gene3D" id="3.40.850.10">
    <property type="entry name" value="Kinesin motor domain"/>
    <property type="match status" value="1"/>
</dbReference>
<evidence type="ECO:0000256" key="6">
    <source>
        <dbReference type="ARBA" id="ARBA00023054"/>
    </source>
</evidence>
<dbReference type="Pfam" id="PF00225">
    <property type="entry name" value="Kinesin"/>
    <property type="match status" value="1"/>
</dbReference>
<keyword evidence="15" id="KW-1185">Reference proteome</keyword>
<comment type="subcellular location">
    <subcellularLocation>
        <location evidence="1">Cytoplasm</location>
        <location evidence="1">Cytoskeleton</location>
    </subcellularLocation>
</comment>
<dbReference type="InterPro" id="IPR036961">
    <property type="entry name" value="Kinesin_motor_dom_sf"/>
</dbReference>
<evidence type="ECO:0000256" key="12">
    <source>
        <dbReference type="SAM" id="MobiDB-lite"/>
    </source>
</evidence>
<dbReference type="AlphaFoldDB" id="A0A0J9X895"/>
<sequence length="798" mass="86510">MKKHTFDSITTMASNIKVIARFRPSSAQQQQQPPEVANKGSIVEYPSSNSCTMLDKGLTFTFDRVFEPTTTQEEIFETSLCSTVKDLMQGYNGTVLAYGQTGSGKTHTMLGQPESEQQRGAIPRIVDMIFAAIATGSEEIEYTVKVSYMEIYMEKIRDLLQSPAPGQAQAPAAVKSLPIHEDRTRGVYVKGLTEEYVSSRAEIEALMEKGSRARAVGKTRMNAESSRSHAIFTISVGQKNTATNNIRTGKLSLVDLAGSEKVNKTGVVGQSLEEAKKINQSLSALGMVINALASRAATATAQNGVTASPTATQSHVPYRDSKLTRILQESLGGNSRTTLIINCSSDAYNATETLSTLRFGERAKGIQNKAKINTELSAIELRQIVHDLKRDLKKSDAYARQLETELAQWRAGEQINKRDWVDLKTKPAGSLASVPLSPGGSAELLTPPATPRANSAAAYRRGHRHSLSLQPNPMTSPNQVGMKRPSSKRNSLQPGMGAAAAAALIRQPSPTDTASTSTDTEETDTEDRLQELLVRENALQDQLAEQETVIAAQAVQIKELTAAVAATNAAAVAALGPDPQSPSVVSSEALLEAERRVDELQTQFNEMKSALMSDIQDRCQRVVELEIELDSLQDKNRTLTRANNSMGIGGKSTNNGSSTAAVAQQQQQQQSQDKIRALQKDLDMATKILDLKNDRIMELELQVQTHGPYHPQPPKQKYSSPVYTLDGQAFLYNDLPPAPAPVAHVAKIVKPVRGGGGMGRPADDPYPGPPTLAHGRSAHHSRNNSIWNKINAIVNPSY</sequence>
<proteinExistence type="inferred from homology"/>
<protein>
    <recommendedName>
        <fullName evidence="11">Kinesin-like protein</fullName>
    </recommendedName>
</protein>
<feature type="domain" description="Kinesin motor" evidence="13">
    <location>
        <begin position="15"/>
        <end position="366"/>
    </location>
</feature>
<gene>
    <name evidence="14" type="ORF">BN980_GECA05s04861g</name>
</gene>
<evidence type="ECO:0000256" key="9">
    <source>
        <dbReference type="ARBA" id="ARBA00034704"/>
    </source>
</evidence>
<dbReference type="InterPro" id="IPR027640">
    <property type="entry name" value="Kinesin-like_fam"/>
</dbReference>
<dbReference type="OrthoDB" id="3176171at2759"/>
<dbReference type="SMART" id="SM00129">
    <property type="entry name" value="KISc"/>
    <property type="match status" value="1"/>
</dbReference>
<feature type="region of interest" description="Disordered" evidence="12">
    <location>
        <begin position="642"/>
        <end position="672"/>
    </location>
</feature>
<dbReference type="GO" id="GO:0005874">
    <property type="term" value="C:microtubule"/>
    <property type="evidence" value="ECO:0007669"/>
    <property type="project" value="UniProtKB-KW"/>
</dbReference>
<comment type="similarity">
    <text evidence="9">Belongs to the TRAFAC class myosin-kinesin ATPase superfamily. Kinesin family. KIN-5/BimC subfamily.</text>
</comment>
<dbReference type="PANTHER" id="PTHR47968:SF75">
    <property type="entry name" value="CENTROMERE-ASSOCIATED PROTEIN E"/>
    <property type="match status" value="1"/>
</dbReference>
<dbReference type="GO" id="GO:0008017">
    <property type="term" value="F:microtubule binding"/>
    <property type="evidence" value="ECO:0007669"/>
    <property type="project" value="InterPro"/>
</dbReference>
<evidence type="ECO:0000256" key="1">
    <source>
        <dbReference type="ARBA" id="ARBA00004245"/>
    </source>
</evidence>
<evidence type="ECO:0000256" key="10">
    <source>
        <dbReference type="PROSITE-ProRule" id="PRU00283"/>
    </source>
</evidence>
<reference evidence="14" key="1">
    <citation type="submission" date="2014-03" db="EMBL/GenBank/DDBJ databases">
        <authorList>
            <person name="Casaregola S."/>
        </authorList>
    </citation>
    <scope>NUCLEOTIDE SEQUENCE [LARGE SCALE GENOMIC DNA]</scope>
    <source>
        <strain evidence="14">CLIB 918</strain>
    </source>
</reference>
<dbReference type="InterPro" id="IPR001752">
    <property type="entry name" value="Kinesin_motor_dom"/>
</dbReference>
<dbReference type="STRING" id="1173061.A0A0J9X895"/>
<keyword evidence="4 10" id="KW-0547">Nucleotide-binding</keyword>
<dbReference type="SUPFAM" id="SSF52540">
    <property type="entry name" value="P-loop containing nucleoside triphosphate hydrolases"/>
    <property type="match status" value="1"/>
</dbReference>
<keyword evidence="3 11" id="KW-0493">Microtubule</keyword>
<dbReference type="PROSITE" id="PS00411">
    <property type="entry name" value="KINESIN_MOTOR_1"/>
    <property type="match status" value="1"/>
</dbReference>
<dbReference type="InterPro" id="IPR027417">
    <property type="entry name" value="P-loop_NTPase"/>
</dbReference>
<accession>A0A0J9X895</accession>
<feature type="compositionally biased region" description="Polar residues" evidence="12">
    <location>
        <begin position="467"/>
        <end position="479"/>
    </location>
</feature>
<dbReference type="FunFam" id="3.40.850.10:FF:000019">
    <property type="entry name" value="Kinesin-like protein KIN-5D"/>
    <property type="match status" value="1"/>
</dbReference>
<keyword evidence="7 10" id="KW-0505">Motor protein</keyword>
<evidence type="ECO:0000256" key="8">
    <source>
        <dbReference type="ARBA" id="ARBA00023212"/>
    </source>
</evidence>
<name>A0A0J9X895_GEOCN</name>
<comment type="caution">
    <text evidence="14">The sequence shown here is derived from an EMBL/GenBank/DDBJ whole genome shotgun (WGS) entry which is preliminary data.</text>
</comment>
<dbReference type="PROSITE" id="PS50067">
    <property type="entry name" value="KINESIN_MOTOR_2"/>
    <property type="match status" value="1"/>
</dbReference>
<evidence type="ECO:0000256" key="11">
    <source>
        <dbReference type="RuleBase" id="RU000394"/>
    </source>
</evidence>
<evidence type="ECO:0000313" key="14">
    <source>
        <dbReference type="EMBL" id="CDO53639.1"/>
    </source>
</evidence>
<evidence type="ECO:0000256" key="5">
    <source>
        <dbReference type="ARBA" id="ARBA00022840"/>
    </source>
</evidence>
<evidence type="ECO:0000256" key="4">
    <source>
        <dbReference type="ARBA" id="ARBA00022741"/>
    </source>
</evidence>
<dbReference type="GO" id="GO:0007018">
    <property type="term" value="P:microtubule-based movement"/>
    <property type="evidence" value="ECO:0007669"/>
    <property type="project" value="InterPro"/>
</dbReference>
<evidence type="ECO:0000256" key="7">
    <source>
        <dbReference type="ARBA" id="ARBA00023175"/>
    </source>
</evidence>
<dbReference type="GO" id="GO:0003777">
    <property type="term" value="F:microtubule motor activity"/>
    <property type="evidence" value="ECO:0007669"/>
    <property type="project" value="InterPro"/>
</dbReference>
<evidence type="ECO:0000256" key="2">
    <source>
        <dbReference type="ARBA" id="ARBA00022490"/>
    </source>
</evidence>
<feature type="region of interest" description="Disordered" evidence="12">
    <location>
        <begin position="755"/>
        <end position="780"/>
    </location>
</feature>
<evidence type="ECO:0000259" key="13">
    <source>
        <dbReference type="PROSITE" id="PS50067"/>
    </source>
</evidence>
<dbReference type="PANTHER" id="PTHR47968">
    <property type="entry name" value="CENTROMERE PROTEIN E"/>
    <property type="match status" value="1"/>
</dbReference>